<sequence>MKQPIFFKGNSGLRLSTWLFGVVAFFCASGNAMASYTVCQPWSFIGRVGSWVATFNNVVDNPNIPIGGVLATATVVDSGTYPSTLSCTLVNGTRANGSSNLRPASNVDVPSYNINGASVRILYNGTPLRSEVVYRTYSAAGNYDQAPSGITAQLIKTSATTSLNNGFCTQLTPIGNLVASDGMSNYLAGIGACVNGFTRQTPTCTVNTGSVNIPLGNVSGGSLSGVGTPSPISATQNIALTCAYSPRVRMTLQGTQAAGGPNTTVALTGAGGAGVAQGIGVQILYGGNPLVVNSATPTVVSAAAGATLNVPIAARYYRIGTVTAGRANASPTLRFDYN</sequence>
<dbReference type="PANTHER" id="PTHR33420:SF12">
    <property type="entry name" value="FIMBRIN-LIKE PROTEIN FIMI-RELATED"/>
    <property type="match status" value="1"/>
</dbReference>
<proteinExistence type="inferred from homology"/>
<protein>
    <recommendedName>
        <fullName evidence="6">Fimbrial-type adhesion domain-containing protein</fullName>
    </recommendedName>
</protein>
<keyword evidence="3 5" id="KW-0732">Signal</keyword>
<name>A0ABM9KE23_9RALS</name>
<feature type="chain" id="PRO_5046687120" description="Fimbrial-type adhesion domain-containing protein" evidence="5">
    <location>
        <begin position="35"/>
        <end position="338"/>
    </location>
</feature>
<feature type="domain" description="Fimbrial-type adhesion" evidence="6">
    <location>
        <begin position="200"/>
        <end position="337"/>
    </location>
</feature>
<dbReference type="PANTHER" id="PTHR33420">
    <property type="entry name" value="FIMBRIAL SUBUNIT ELFA-RELATED"/>
    <property type="match status" value="1"/>
</dbReference>
<dbReference type="SUPFAM" id="SSF49401">
    <property type="entry name" value="Bacterial adhesins"/>
    <property type="match status" value="1"/>
</dbReference>
<dbReference type="InterPro" id="IPR036937">
    <property type="entry name" value="Adhesion_dom_fimbrial_sf"/>
</dbReference>
<evidence type="ECO:0000259" key="6">
    <source>
        <dbReference type="Pfam" id="PF00419"/>
    </source>
</evidence>
<feature type="signal peptide" evidence="5">
    <location>
        <begin position="1"/>
        <end position="34"/>
    </location>
</feature>
<dbReference type="Pfam" id="PF00419">
    <property type="entry name" value="Fimbrial"/>
    <property type="match status" value="1"/>
</dbReference>
<comment type="caution">
    <text evidence="7">The sequence shown here is derived from an EMBL/GenBank/DDBJ whole genome shotgun (WGS) entry which is preliminary data.</text>
</comment>
<gene>
    <name evidence="7" type="ORF">LMG18101_05108</name>
</gene>
<comment type="similarity">
    <text evidence="2">Belongs to the fimbrial protein family.</text>
</comment>
<dbReference type="Gene3D" id="2.60.40.1090">
    <property type="entry name" value="Fimbrial-type adhesion domain"/>
    <property type="match status" value="1"/>
</dbReference>
<evidence type="ECO:0000256" key="2">
    <source>
        <dbReference type="ARBA" id="ARBA00006671"/>
    </source>
</evidence>
<dbReference type="EMBL" id="CATZLL010000024">
    <property type="protein sequence ID" value="CAJ0822639.1"/>
    <property type="molecule type" value="Genomic_DNA"/>
</dbReference>
<dbReference type="RefSeq" id="WP_316682874.1">
    <property type="nucleotide sequence ID" value="NZ_CATZLL010000024.1"/>
</dbReference>
<dbReference type="InterPro" id="IPR050263">
    <property type="entry name" value="Bact_Fimbrial_Adh_Pro"/>
</dbReference>
<evidence type="ECO:0000256" key="5">
    <source>
        <dbReference type="SAM" id="SignalP"/>
    </source>
</evidence>
<comment type="subcellular location">
    <subcellularLocation>
        <location evidence="1">Fimbrium</location>
    </subcellularLocation>
</comment>
<accession>A0ABM9KE23</accession>
<evidence type="ECO:0000256" key="3">
    <source>
        <dbReference type="ARBA" id="ARBA00022729"/>
    </source>
</evidence>
<evidence type="ECO:0000256" key="4">
    <source>
        <dbReference type="ARBA" id="ARBA00023263"/>
    </source>
</evidence>
<dbReference type="InterPro" id="IPR008966">
    <property type="entry name" value="Adhesion_dom_sf"/>
</dbReference>
<dbReference type="InterPro" id="IPR000259">
    <property type="entry name" value="Adhesion_dom_fimbrial"/>
</dbReference>
<evidence type="ECO:0000313" key="7">
    <source>
        <dbReference type="EMBL" id="CAJ0822639.1"/>
    </source>
</evidence>
<evidence type="ECO:0000313" key="8">
    <source>
        <dbReference type="Proteomes" id="UP001189757"/>
    </source>
</evidence>
<keyword evidence="8" id="KW-1185">Reference proteome</keyword>
<organism evidence="7 8">
    <name type="scientific">Ralstonia flaminis</name>
    <dbReference type="NCBI Taxonomy" id="3058597"/>
    <lineage>
        <taxon>Bacteria</taxon>
        <taxon>Pseudomonadati</taxon>
        <taxon>Pseudomonadota</taxon>
        <taxon>Betaproteobacteria</taxon>
        <taxon>Burkholderiales</taxon>
        <taxon>Burkholderiaceae</taxon>
        <taxon>Ralstonia</taxon>
    </lineage>
</organism>
<dbReference type="Proteomes" id="UP001189757">
    <property type="component" value="Unassembled WGS sequence"/>
</dbReference>
<keyword evidence="4" id="KW-0281">Fimbrium</keyword>
<reference evidence="7 8" key="1">
    <citation type="submission" date="2023-07" db="EMBL/GenBank/DDBJ databases">
        <authorList>
            <person name="Peeters C."/>
        </authorList>
    </citation>
    <scope>NUCLEOTIDE SEQUENCE [LARGE SCALE GENOMIC DNA]</scope>
    <source>
        <strain evidence="7 8">LMG 18101</strain>
    </source>
</reference>
<evidence type="ECO:0000256" key="1">
    <source>
        <dbReference type="ARBA" id="ARBA00004561"/>
    </source>
</evidence>